<dbReference type="Proteomes" id="UP000566995">
    <property type="component" value="Unassembled WGS sequence"/>
</dbReference>
<protein>
    <submittedName>
        <fullName evidence="1">Uncharacterized protein</fullName>
    </submittedName>
</protein>
<dbReference type="EMBL" id="JACHLI010000036">
    <property type="protein sequence ID" value="MBB4867169.1"/>
    <property type="molecule type" value="Genomic_DNA"/>
</dbReference>
<organism evidence="1 2">
    <name type="scientific">Pseudomonas nitroreducens</name>
    <dbReference type="NCBI Taxonomy" id="46680"/>
    <lineage>
        <taxon>Bacteria</taxon>
        <taxon>Pseudomonadati</taxon>
        <taxon>Pseudomonadota</taxon>
        <taxon>Gammaproteobacteria</taxon>
        <taxon>Pseudomonadales</taxon>
        <taxon>Pseudomonadaceae</taxon>
        <taxon>Pseudomonas</taxon>
    </lineage>
</organism>
<gene>
    <name evidence="1" type="ORF">HNP46_006080</name>
</gene>
<name>A0A7W7P4R5_PSENT</name>
<dbReference type="RefSeq" id="WP_184596427.1">
    <property type="nucleotide sequence ID" value="NZ_JACHLI010000036.1"/>
</dbReference>
<reference evidence="1 2" key="1">
    <citation type="submission" date="2020-08" db="EMBL/GenBank/DDBJ databases">
        <title>Functional genomics of gut bacteria from endangered species of beetles.</title>
        <authorList>
            <person name="Carlos-Shanley C."/>
        </authorList>
    </citation>
    <scope>NUCLEOTIDE SEQUENCE [LARGE SCALE GENOMIC DNA]</scope>
    <source>
        <strain evidence="1 2">S00179</strain>
    </source>
</reference>
<evidence type="ECO:0000313" key="2">
    <source>
        <dbReference type="Proteomes" id="UP000566995"/>
    </source>
</evidence>
<sequence length="189" mass="20769">MSRKLELIERFSQSEEQVLDVRTGLDESAFQVENPGKPFEGRVCLPNGEPMSSCDNCADWVVEALGNGVRAGFYVDDNPVEDQDIMDCDGHSFAVIDGRYIVDIWLQHFMGVTKQGVFDMHDPADHAEITKHFGDPATWDLFDPLSAVGFDAGHIPEALRMSLQVAPEFQVQSPEVTAPQAESSGPSLG</sequence>
<accession>A0A7W7P4R5</accession>
<proteinExistence type="predicted"/>
<dbReference type="AlphaFoldDB" id="A0A7W7P4R5"/>
<evidence type="ECO:0000313" key="1">
    <source>
        <dbReference type="EMBL" id="MBB4867169.1"/>
    </source>
</evidence>
<comment type="caution">
    <text evidence="1">The sequence shown here is derived from an EMBL/GenBank/DDBJ whole genome shotgun (WGS) entry which is preliminary data.</text>
</comment>